<feature type="chain" id="PRO_5003609328" description="Lipoprotein" evidence="1">
    <location>
        <begin position="25"/>
        <end position="335"/>
    </location>
</feature>
<comment type="caution">
    <text evidence="2">The sequence shown here is derived from an EMBL/GenBank/DDBJ whole genome shotgun (WGS) entry which is preliminary data.</text>
</comment>
<gene>
    <name evidence="2" type="ORF">TresaDRAFT_0610</name>
</gene>
<evidence type="ECO:0008006" key="4">
    <source>
        <dbReference type="Google" id="ProtNLM"/>
    </source>
</evidence>
<organism evidence="2 3">
    <name type="scientific">Treponema saccharophilum DSM 2985</name>
    <dbReference type="NCBI Taxonomy" id="907348"/>
    <lineage>
        <taxon>Bacteria</taxon>
        <taxon>Pseudomonadati</taxon>
        <taxon>Spirochaetota</taxon>
        <taxon>Spirochaetia</taxon>
        <taxon>Spirochaetales</taxon>
        <taxon>Treponemataceae</taxon>
        <taxon>Treponema</taxon>
    </lineage>
</organism>
<reference evidence="2 3" key="1">
    <citation type="submission" date="2011-09" db="EMBL/GenBank/DDBJ databases">
        <title>The draft genome of Treponema saccharophilum DSM 2985.</title>
        <authorList>
            <consortium name="US DOE Joint Genome Institute (JGI-PGF)"/>
            <person name="Lucas S."/>
            <person name="Copeland A."/>
            <person name="Lapidus A."/>
            <person name="Glavina del Rio T."/>
            <person name="Dalin E."/>
            <person name="Tice H."/>
            <person name="Bruce D."/>
            <person name="Goodwin L."/>
            <person name="Pitluck S."/>
            <person name="Peters L."/>
            <person name="Kyrpides N."/>
            <person name="Mavromatis K."/>
            <person name="Ivanova N."/>
            <person name="Markowitz V."/>
            <person name="Cheng J.-F."/>
            <person name="Hugenholtz P."/>
            <person name="Woyke T."/>
            <person name="Wu D."/>
            <person name="Gronow S."/>
            <person name="Wellnitz S."/>
            <person name="Brambilla E."/>
            <person name="Klenk H.-P."/>
            <person name="Eisen J.A."/>
        </authorList>
    </citation>
    <scope>NUCLEOTIDE SEQUENCE [LARGE SCALE GENOMIC DNA]</scope>
    <source>
        <strain evidence="2 3">DSM 2985</strain>
    </source>
</reference>
<dbReference type="Proteomes" id="UP000003571">
    <property type="component" value="Unassembled WGS sequence"/>
</dbReference>
<dbReference type="PATRIC" id="fig|907348.3.peg.3029"/>
<evidence type="ECO:0000313" key="2">
    <source>
        <dbReference type="EMBL" id="EIC00516.1"/>
    </source>
</evidence>
<keyword evidence="3" id="KW-1185">Reference proteome</keyword>
<protein>
    <recommendedName>
        <fullName evidence="4">Lipoprotein</fullName>
    </recommendedName>
</protein>
<dbReference type="eggNOG" id="ENOG503107B">
    <property type="taxonomic scope" value="Bacteria"/>
</dbReference>
<evidence type="ECO:0000313" key="3">
    <source>
        <dbReference type="Proteomes" id="UP000003571"/>
    </source>
</evidence>
<dbReference type="EMBL" id="AGRW01000055">
    <property type="protein sequence ID" value="EIC00516.1"/>
    <property type="molecule type" value="Genomic_DNA"/>
</dbReference>
<evidence type="ECO:0000256" key="1">
    <source>
        <dbReference type="SAM" id="SignalP"/>
    </source>
</evidence>
<dbReference type="STRING" id="907348.TresaDRAFT_0610"/>
<sequence length="335" mass="36251">MRSTKTTRILFLAAFILLRFPCFSADVPSWVKKPEKEFPSSVFIRALGEGDSAKAAQSAAIAEISLFFDTKTEVVTEAVKGIQLVSGNGGIEKRNSQSIAQVAEISSCAEFFGAQFTDSYFDKKKKKHFVLAYLNRNDAALLYKSRISALMGAVASYRAEAFSCGEPFVAERALSKAVVLAPAAERYIHAETTIIPADTKTYAESLGILSSLPTECSAMKKNVSFSVSVSGDGAEKFPRISTVVSSVAAKKGYVSSASGSALYDIVVEVSASEENFEIGPFVRPSLDISIRNKSGAGVYSYSKQFPRVGAKTLDMAYTRAFVKIKQDVEENFLSE</sequence>
<feature type="signal peptide" evidence="1">
    <location>
        <begin position="1"/>
        <end position="24"/>
    </location>
</feature>
<dbReference type="RefSeq" id="WP_002706761.1">
    <property type="nucleotide sequence ID" value="NZ_AGRW01000055.1"/>
</dbReference>
<proteinExistence type="predicted"/>
<name>H7EPW5_9SPIR</name>
<dbReference type="AlphaFoldDB" id="H7EPW5"/>
<dbReference type="OrthoDB" id="6396461at2"/>
<accession>H7EPW5</accession>
<keyword evidence="1" id="KW-0732">Signal</keyword>